<protein>
    <submittedName>
        <fullName evidence="1">Uncharacterized protein</fullName>
    </submittedName>
</protein>
<reference evidence="1" key="1">
    <citation type="submission" date="2021-05" db="EMBL/GenBank/DDBJ databases">
        <authorList>
            <person name="Pan Q."/>
            <person name="Jouanno E."/>
            <person name="Zahm M."/>
            <person name="Klopp C."/>
            <person name="Cabau C."/>
            <person name="Louis A."/>
            <person name="Berthelot C."/>
            <person name="Parey E."/>
            <person name="Roest Crollius H."/>
            <person name="Montfort J."/>
            <person name="Robinson-Rechavi M."/>
            <person name="Bouchez O."/>
            <person name="Lampietro C."/>
            <person name="Lopez Roques C."/>
            <person name="Donnadieu C."/>
            <person name="Postlethwait J."/>
            <person name="Bobe J."/>
            <person name="Dillon D."/>
            <person name="Chandos A."/>
            <person name="von Hippel F."/>
            <person name="Guiguen Y."/>
        </authorList>
    </citation>
    <scope>NUCLEOTIDE SEQUENCE</scope>
    <source>
        <strain evidence="1">YG-Jan2019</strain>
    </source>
</reference>
<name>A0ACC2FDZ1_DALPE</name>
<dbReference type="Proteomes" id="UP001157502">
    <property type="component" value="Chromosome 29"/>
</dbReference>
<comment type="caution">
    <text evidence="1">The sequence shown here is derived from an EMBL/GenBank/DDBJ whole genome shotgun (WGS) entry which is preliminary data.</text>
</comment>
<proteinExistence type="predicted"/>
<evidence type="ECO:0000313" key="2">
    <source>
        <dbReference type="Proteomes" id="UP001157502"/>
    </source>
</evidence>
<dbReference type="EMBL" id="CM055756">
    <property type="protein sequence ID" value="KAJ7989490.1"/>
    <property type="molecule type" value="Genomic_DNA"/>
</dbReference>
<organism evidence="1 2">
    <name type="scientific">Dallia pectoralis</name>
    <name type="common">Alaska blackfish</name>
    <dbReference type="NCBI Taxonomy" id="75939"/>
    <lineage>
        <taxon>Eukaryota</taxon>
        <taxon>Metazoa</taxon>
        <taxon>Chordata</taxon>
        <taxon>Craniata</taxon>
        <taxon>Vertebrata</taxon>
        <taxon>Euteleostomi</taxon>
        <taxon>Actinopterygii</taxon>
        <taxon>Neopterygii</taxon>
        <taxon>Teleostei</taxon>
        <taxon>Protacanthopterygii</taxon>
        <taxon>Esociformes</taxon>
        <taxon>Umbridae</taxon>
        <taxon>Dallia</taxon>
    </lineage>
</organism>
<sequence>MSTYFLAGSTGEQYRAYEDSCPFETIFLKMQRCLVLCMVMLALVSADECPDGGVCEKDNTCCKAPSNGFECCPLHQAECCRDHMHCCPVGTLCLVNESLCVNATVSLPWVERVSAKHSRNLKSFRMISTFAVDEDDKVCSDNSHCPSEFSCLQTSKGYGCCPVAQAVSCSDGKHCCPQGYQCSIDGSSCIKLTVPDIPVMCNDGKSECPEETTCCETPEGSWGCCPMLKAVCCEDKIHCCPDGSTCDIKQSKCISAREKEMPMWAKFPARARAEWENPKKVTTHIPDTTVTTSPVSLWKGAISSPPLTKANGVLCNETMSCEDRSTCCKTEQGDWACCPLPEATCCSDFIHCCAHGKKCNVPAQTCDDPSGMSSEPWLEKIPAVLQKGNRLTNVPCDSTHACPDNTTCCKTDTGDWACCPIPEAVCCEDHVHCCPHGKKCNLPAQTCDDPSGRSSEPWLEKIPAVLQKGNRLTNVPCDSTHACPDNTTCCKTDTGDWACCPIPEAVCCEDHVHCCPHGKKCNLPAQTCDDPSGRSSEPWLEKIPAVLQKGNRLTNVPCDSTHACPDNTTCCKTDTGDWACCPIPEAVCCEDHVHCCPHGKKCNLPAQTCDDPSGRSSEPWLEKIPAVLQKGNRLTNVPCDSIHSCPDSTTCCKTDTGDWACCLYPKAVCCADHVHCCPKGSTCDLVGLTCNSPSGPMPMLGKVPAFTTKDQGDLSKDIEVPEEDEDDDEVPKIQCDSHSTCPKGTTCCFMKTQKWGCCPLPQAVCCADGEHCCPKDYKCDVSMTSCTKGEVVIPWYNKLPAKSEDASLAFPTVMCDAQNRCPKDSSCCMLSTGLWGCCPLQQAVCCGDEEHCCPHGYSCNLGTGSCQKRMLFHFPTVPLTRVSASEPLTPQVKDIHCGGTFSCPDQETCCKDSATTWACCPAPNAVCCDDMKHCCPTGYTCAEGGTCDQSTGFNWAHWQVFFTNKKSALRV</sequence>
<keyword evidence="2" id="KW-1185">Reference proteome</keyword>
<gene>
    <name evidence="1" type="ORF">DPEC_G00305090</name>
</gene>
<accession>A0ACC2FDZ1</accession>
<evidence type="ECO:0000313" key="1">
    <source>
        <dbReference type="EMBL" id="KAJ7989490.1"/>
    </source>
</evidence>